<comment type="subcellular location">
    <subcellularLocation>
        <location evidence="1">Membrane</location>
        <topology evidence="1">Multi-pass membrane protein</topology>
    </subcellularLocation>
</comment>
<gene>
    <name evidence="16" type="ORF">CHIRRI_LOCUS10435</name>
</gene>
<accession>A0A9N9RYB2</accession>
<evidence type="ECO:0000256" key="5">
    <source>
        <dbReference type="ARBA" id="ARBA00022723"/>
    </source>
</evidence>
<feature type="transmembrane region" description="Helical" evidence="14">
    <location>
        <begin position="45"/>
        <end position="63"/>
    </location>
</feature>
<evidence type="ECO:0000256" key="8">
    <source>
        <dbReference type="ARBA" id="ARBA00023002"/>
    </source>
</evidence>
<comment type="similarity">
    <text evidence="2 13">Belongs to the fatty acid desaturase type 1 family.</text>
</comment>
<sequence>MEIISEKDNQIKVEEKNGLNGLLALERPAAIPDPDYKIVLRWRNIIAFIIMHTFTIISFFYLPKLWTTYVYQLLLAGGIGFGTTVGSHRLFTHKSYKANTFLRYLLIYFQTMAGQEPIYRWVRDHRVHHKYTDTNADPHNSNRGFFFAHMGWLCCKKHPDVVKFGNKIDMSDLANDKVIQFQRKIYTLASILFSLVIPIIITMSFGEDWWRAMNFNILRYTIGLHFVWLVNSGAHYWGTRPYEKDISASDSLLVSWLALGEGFHNYHHIFPWDYRTSETKAYWFNLSTLFIDIFSKLGLAHDLKSASDDMIRARVLRSGDGSHKYSKMAKDDVEKVLDNNNLTTKKDHDWFWGWDDAEMTEDDKKDVVISNPSEEEQH</sequence>
<evidence type="ECO:0000256" key="3">
    <source>
        <dbReference type="ARBA" id="ARBA00022516"/>
    </source>
</evidence>
<evidence type="ECO:0000256" key="6">
    <source>
        <dbReference type="ARBA" id="ARBA00022832"/>
    </source>
</evidence>
<feature type="transmembrane region" description="Helical" evidence="14">
    <location>
        <begin position="217"/>
        <end position="237"/>
    </location>
</feature>
<evidence type="ECO:0000256" key="1">
    <source>
        <dbReference type="ARBA" id="ARBA00004141"/>
    </source>
</evidence>
<evidence type="ECO:0000256" key="12">
    <source>
        <dbReference type="ARBA" id="ARBA00023160"/>
    </source>
</evidence>
<dbReference type="OrthoDB" id="10260134at2759"/>
<evidence type="ECO:0000259" key="15">
    <source>
        <dbReference type="Pfam" id="PF00487"/>
    </source>
</evidence>
<keyword evidence="7 14" id="KW-1133">Transmembrane helix</keyword>
<protein>
    <recommendedName>
        <fullName evidence="15">Fatty acid desaturase domain-containing protein</fullName>
    </recommendedName>
</protein>
<reference evidence="16" key="1">
    <citation type="submission" date="2022-01" db="EMBL/GenBank/DDBJ databases">
        <authorList>
            <person name="King R."/>
        </authorList>
    </citation>
    <scope>NUCLEOTIDE SEQUENCE</scope>
</reference>
<evidence type="ECO:0000256" key="9">
    <source>
        <dbReference type="ARBA" id="ARBA00023004"/>
    </source>
</evidence>
<keyword evidence="9" id="KW-0408">Iron</keyword>
<evidence type="ECO:0000256" key="7">
    <source>
        <dbReference type="ARBA" id="ARBA00022989"/>
    </source>
</evidence>
<reference evidence="16" key="2">
    <citation type="submission" date="2022-10" db="EMBL/GenBank/DDBJ databases">
        <authorList>
            <consortium name="ENA_rothamsted_submissions"/>
            <consortium name="culmorum"/>
            <person name="King R."/>
        </authorList>
    </citation>
    <scope>NUCLEOTIDE SEQUENCE</scope>
</reference>
<dbReference type="InterPro" id="IPR015876">
    <property type="entry name" value="Acyl-CoA_DS"/>
</dbReference>
<dbReference type="InterPro" id="IPR001522">
    <property type="entry name" value="FADS-1_CS"/>
</dbReference>
<organism evidence="16 17">
    <name type="scientific">Chironomus riparius</name>
    <dbReference type="NCBI Taxonomy" id="315576"/>
    <lineage>
        <taxon>Eukaryota</taxon>
        <taxon>Metazoa</taxon>
        <taxon>Ecdysozoa</taxon>
        <taxon>Arthropoda</taxon>
        <taxon>Hexapoda</taxon>
        <taxon>Insecta</taxon>
        <taxon>Pterygota</taxon>
        <taxon>Neoptera</taxon>
        <taxon>Endopterygota</taxon>
        <taxon>Diptera</taxon>
        <taxon>Nematocera</taxon>
        <taxon>Chironomoidea</taxon>
        <taxon>Chironomidae</taxon>
        <taxon>Chironominae</taxon>
        <taxon>Chironomus</taxon>
    </lineage>
</organism>
<dbReference type="CDD" id="cd03505">
    <property type="entry name" value="Delta9-FADS-like"/>
    <property type="match status" value="1"/>
</dbReference>
<evidence type="ECO:0000256" key="4">
    <source>
        <dbReference type="ARBA" id="ARBA00022692"/>
    </source>
</evidence>
<dbReference type="GO" id="GO:0005506">
    <property type="term" value="F:iron ion binding"/>
    <property type="evidence" value="ECO:0007669"/>
    <property type="project" value="TreeGrafter"/>
</dbReference>
<dbReference type="PROSITE" id="PS00476">
    <property type="entry name" value="FATTY_ACID_DESATUR_1"/>
    <property type="match status" value="1"/>
</dbReference>
<evidence type="ECO:0000256" key="2">
    <source>
        <dbReference type="ARBA" id="ARBA00009295"/>
    </source>
</evidence>
<dbReference type="EMBL" id="OU895879">
    <property type="protein sequence ID" value="CAG9807589.1"/>
    <property type="molecule type" value="Genomic_DNA"/>
</dbReference>
<dbReference type="Proteomes" id="UP001153620">
    <property type="component" value="Chromosome 3"/>
</dbReference>
<evidence type="ECO:0000256" key="10">
    <source>
        <dbReference type="ARBA" id="ARBA00023098"/>
    </source>
</evidence>
<keyword evidence="12 13" id="KW-0275">Fatty acid biosynthesis</keyword>
<evidence type="ECO:0000313" key="16">
    <source>
        <dbReference type="EMBL" id="CAG9807589.1"/>
    </source>
</evidence>
<evidence type="ECO:0000256" key="13">
    <source>
        <dbReference type="RuleBase" id="RU000581"/>
    </source>
</evidence>
<dbReference type="PRINTS" id="PR00075">
    <property type="entry name" value="FACDDSATRASE"/>
</dbReference>
<dbReference type="GO" id="GO:0005789">
    <property type="term" value="C:endoplasmic reticulum membrane"/>
    <property type="evidence" value="ECO:0007669"/>
    <property type="project" value="TreeGrafter"/>
</dbReference>
<comment type="cofactor">
    <cofactor evidence="13">
        <name>Fe(2+)</name>
        <dbReference type="ChEBI" id="CHEBI:29033"/>
    </cofactor>
</comment>
<proteinExistence type="inferred from homology"/>
<dbReference type="PANTHER" id="PTHR11351:SF31">
    <property type="entry name" value="DESATURASE 1, ISOFORM A-RELATED"/>
    <property type="match status" value="1"/>
</dbReference>
<keyword evidence="5" id="KW-0479">Metal-binding</keyword>
<evidence type="ECO:0000256" key="14">
    <source>
        <dbReference type="SAM" id="Phobius"/>
    </source>
</evidence>
<keyword evidence="6" id="KW-0276">Fatty acid metabolism</keyword>
<keyword evidence="3 13" id="KW-0444">Lipid biosynthesis</keyword>
<comment type="domain">
    <text evidence="13">The histidine box domains are involved in binding the catalytic metal ions.</text>
</comment>
<dbReference type="PANTHER" id="PTHR11351">
    <property type="entry name" value="ACYL-COA DESATURASE"/>
    <property type="match status" value="1"/>
</dbReference>
<feature type="transmembrane region" description="Helical" evidence="14">
    <location>
        <begin position="69"/>
        <end position="91"/>
    </location>
</feature>
<dbReference type="GO" id="GO:0004768">
    <property type="term" value="F:stearoyl-CoA 9-desaturase activity"/>
    <property type="evidence" value="ECO:0007669"/>
    <property type="project" value="TreeGrafter"/>
</dbReference>
<keyword evidence="11 14" id="KW-0472">Membrane</keyword>
<keyword evidence="4 13" id="KW-0812">Transmembrane</keyword>
<name>A0A9N9RYB2_9DIPT</name>
<evidence type="ECO:0000256" key="11">
    <source>
        <dbReference type="ARBA" id="ARBA00023136"/>
    </source>
</evidence>
<evidence type="ECO:0000313" key="17">
    <source>
        <dbReference type="Proteomes" id="UP001153620"/>
    </source>
</evidence>
<keyword evidence="17" id="KW-1185">Reference proteome</keyword>
<dbReference type="InterPro" id="IPR005804">
    <property type="entry name" value="FA_desaturase_dom"/>
</dbReference>
<feature type="domain" description="Fatty acid desaturase" evidence="15">
    <location>
        <begin position="66"/>
        <end position="289"/>
    </location>
</feature>
<keyword evidence="8 13" id="KW-0560">Oxidoreductase</keyword>
<dbReference type="Pfam" id="PF00487">
    <property type="entry name" value="FA_desaturase"/>
    <property type="match status" value="1"/>
</dbReference>
<dbReference type="AlphaFoldDB" id="A0A9N9RYB2"/>
<dbReference type="GO" id="GO:0006636">
    <property type="term" value="P:unsaturated fatty acid biosynthetic process"/>
    <property type="evidence" value="ECO:0007669"/>
    <property type="project" value="TreeGrafter"/>
</dbReference>
<keyword evidence="10" id="KW-0443">Lipid metabolism</keyword>
<feature type="transmembrane region" description="Helical" evidence="14">
    <location>
        <begin position="185"/>
        <end position="205"/>
    </location>
</feature>